<keyword evidence="1" id="KW-0597">Phosphoprotein</keyword>
<dbReference type="EMBL" id="SNXS01000003">
    <property type="protein sequence ID" value="TDP71707.1"/>
    <property type="molecule type" value="Genomic_DNA"/>
</dbReference>
<dbReference type="InParanoid" id="A0A4V3CTI7"/>
<dbReference type="Gene3D" id="1.25.40.10">
    <property type="entry name" value="Tetratricopeptide repeat domain"/>
    <property type="match status" value="2"/>
</dbReference>
<dbReference type="Pfam" id="PF14559">
    <property type="entry name" value="TPR_19"/>
    <property type="match status" value="1"/>
</dbReference>
<dbReference type="OrthoDB" id="7298659at2"/>
<name>A0A4V3CTI7_9BURK</name>
<comment type="caution">
    <text evidence="3">The sequence shown here is derived from an EMBL/GenBank/DDBJ whole genome shotgun (WGS) entry which is preliminary data.</text>
</comment>
<evidence type="ECO:0000313" key="4">
    <source>
        <dbReference type="Proteomes" id="UP000295361"/>
    </source>
</evidence>
<gene>
    <name evidence="3" type="ORF">DES47_103689</name>
</gene>
<accession>A0A4V3CTI7</accession>
<dbReference type="AlphaFoldDB" id="A0A4V3CTI7"/>
<dbReference type="CDD" id="cd17589">
    <property type="entry name" value="REC_TPR"/>
    <property type="match status" value="1"/>
</dbReference>
<feature type="modified residue" description="4-aspartylphosphate" evidence="1">
    <location>
        <position position="61"/>
    </location>
</feature>
<dbReference type="Pfam" id="PF00072">
    <property type="entry name" value="Response_reg"/>
    <property type="match status" value="1"/>
</dbReference>
<dbReference type="InterPro" id="IPR001789">
    <property type="entry name" value="Sig_transdc_resp-reg_receiver"/>
</dbReference>
<dbReference type="PROSITE" id="PS50110">
    <property type="entry name" value="RESPONSE_REGULATORY"/>
    <property type="match status" value="1"/>
</dbReference>
<evidence type="ECO:0000259" key="2">
    <source>
        <dbReference type="PROSITE" id="PS50110"/>
    </source>
</evidence>
<dbReference type="SUPFAM" id="SSF52172">
    <property type="entry name" value="CheY-like"/>
    <property type="match status" value="1"/>
</dbReference>
<dbReference type="InterPro" id="IPR052048">
    <property type="entry name" value="ST_Response_Regulator"/>
</dbReference>
<dbReference type="Gene3D" id="3.40.50.2300">
    <property type="match status" value="1"/>
</dbReference>
<evidence type="ECO:0000313" key="3">
    <source>
        <dbReference type="EMBL" id="TDP71707.1"/>
    </source>
</evidence>
<dbReference type="InterPro" id="IPR011006">
    <property type="entry name" value="CheY-like_superfamily"/>
</dbReference>
<dbReference type="PANTHER" id="PTHR43228">
    <property type="entry name" value="TWO-COMPONENT RESPONSE REGULATOR"/>
    <property type="match status" value="1"/>
</dbReference>
<sequence>MRIETPYSKIEALVVDDMATQQTTLRGQLGMLGIAKIDAAGSADDALRHIRSKHYSLILCDYNLNHKTDGQQLFEFLREQQLLPADCLFFMVTAESNYNSVAAASEHLPDAYLLKPITAGDIEERLKAQLEKRQALLAINQQLSKHDLAAAAAACDAVLARKDRWYMHALQLKGQIELDLGRVDEARNIYLSALELRAGLMWAQIGLARAHKAAGQFDQAKQLALDIIESREGQKVLAAYDVLAQSLEAQGNPAGALEVLKDSANVVPSARRQRLVAEGAYRNGDLALAKASYAKAWKSSAGSITAQPQDQLALAQTQLDLGEAKEALATLDTPAAGKPNRSAEFDTVMLALRAQAHTLTGDTERAEQEVAQALAATRHSKADFATIAVAKAALMAGQVEAGLKLLLQAVSADHENTRIQQLVTKALLDAGQGGQIERVVGAATKGLKTRLHEAKLLFRNGQLMEALEAIEAELRAYPENTTVLLEAAQMNCMSLRLGKQLNPIKVDEVRGYLARLDKLLPMNDRVAQMRRYFRDTQAALQAKAGTAVASQKTGA</sequence>
<dbReference type="PANTHER" id="PTHR43228:SF1">
    <property type="entry name" value="TWO-COMPONENT RESPONSE REGULATOR ARR22"/>
    <property type="match status" value="1"/>
</dbReference>
<organism evidence="3 4">
    <name type="scientific">Roseateles toxinivorans</name>
    <dbReference type="NCBI Taxonomy" id="270368"/>
    <lineage>
        <taxon>Bacteria</taxon>
        <taxon>Pseudomonadati</taxon>
        <taxon>Pseudomonadota</taxon>
        <taxon>Betaproteobacteria</taxon>
        <taxon>Burkholderiales</taxon>
        <taxon>Sphaerotilaceae</taxon>
        <taxon>Roseateles</taxon>
    </lineage>
</organism>
<dbReference type="InterPro" id="IPR011990">
    <property type="entry name" value="TPR-like_helical_dom_sf"/>
</dbReference>
<dbReference type="Proteomes" id="UP000295361">
    <property type="component" value="Unassembled WGS sequence"/>
</dbReference>
<feature type="domain" description="Response regulatory" evidence="2">
    <location>
        <begin position="11"/>
        <end position="130"/>
    </location>
</feature>
<dbReference type="GO" id="GO:0000160">
    <property type="term" value="P:phosphorelay signal transduction system"/>
    <property type="evidence" value="ECO:0007669"/>
    <property type="project" value="InterPro"/>
</dbReference>
<protein>
    <submittedName>
        <fullName evidence="3">Response regulator receiver domain-containing protein</fullName>
    </submittedName>
</protein>
<keyword evidence="4" id="KW-1185">Reference proteome</keyword>
<proteinExistence type="predicted"/>
<evidence type="ECO:0000256" key="1">
    <source>
        <dbReference type="PROSITE-ProRule" id="PRU00169"/>
    </source>
</evidence>
<dbReference type="RefSeq" id="WP_133701463.1">
    <property type="nucleotide sequence ID" value="NZ_SNXS01000003.1"/>
</dbReference>
<dbReference type="SMART" id="SM00448">
    <property type="entry name" value="REC"/>
    <property type="match status" value="1"/>
</dbReference>
<reference evidence="3 4" key="1">
    <citation type="submission" date="2019-03" db="EMBL/GenBank/DDBJ databases">
        <title>Genomic Encyclopedia of Type Strains, Phase IV (KMG-IV): sequencing the most valuable type-strain genomes for metagenomic binning, comparative biology and taxonomic classification.</title>
        <authorList>
            <person name="Goeker M."/>
        </authorList>
    </citation>
    <scope>NUCLEOTIDE SEQUENCE [LARGE SCALE GENOMIC DNA]</scope>
    <source>
        <strain evidence="3 4">DSM 16998</strain>
    </source>
</reference>
<dbReference type="SUPFAM" id="SSF48452">
    <property type="entry name" value="TPR-like"/>
    <property type="match status" value="2"/>
</dbReference>